<evidence type="ECO:0000313" key="2">
    <source>
        <dbReference type="Proteomes" id="UP001165044"/>
    </source>
</evidence>
<gene>
    <name evidence="1" type="ORF">GETHED_07680</name>
</gene>
<evidence type="ECO:0000313" key="1">
    <source>
        <dbReference type="EMBL" id="GLH66404.1"/>
    </source>
</evidence>
<accession>A0ABQ5PWC2</accession>
<dbReference type="SUPFAM" id="SSF53850">
    <property type="entry name" value="Periplasmic binding protein-like II"/>
    <property type="match status" value="1"/>
</dbReference>
<protein>
    <submittedName>
        <fullName evidence="1">Uncharacterized protein</fullName>
    </submittedName>
</protein>
<sequence length="288" mass="31627">MKARLILAVVVVLALAAGGYWWYQDTLVPVPLASGDQLFVPGQPEFGEDEAVVEALLPPGPGAEAFLVAQSDLALLEKAPEGGWMGQLLSSLDGSRHGRRWRLAVRPGWRMQDGTLLDAARVAKAVAPEASRLGGTVRVIDGASLELRFQSRQGDLPARLTGWRVPGSGPFVRQGMTLTRFERFTPGRPGLAGVRVAVDPALLESRAWSAGLASGRWAWAVFPGQIAPEDMAKVRIAPYDEYRLKNGSVWFLSRRMRRLRPDPSDWTRTRLFGVWKSSTELPYDPLGF</sequence>
<comment type="caution">
    <text evidence="1">The sequence shown here is derived from an EMBL/GenBank/DDBJ whole genome shotgun (WGS) entry which is preliminary data.</text>
</comment>
<reference evidence="1" key="1">
    <citation type="journal article" date="2023" name="Antonie Van Leeuwenhoek">
        <title>Mesoterricola silvestris gen. nov., sp. nov., Mesoterricola sediminis sp. nov., Geothrix oryzae sp. nov., Geothrix edaphica sp. nov., Geothrix rubra sp. nov., and Geothrix limicola sp. nov., six novel members of Acidobacteriota isolated from soils.</title>
        <authorList>
            <person name="Itoh H."/>
            <person name="Sugisawa Y."/>
            <person name="Mise K."/>
            <person name="Xu Z."/>
            <person name="Kuniyasu M."/>
            <person name="Ushijima N."/>
            <person name="Kawano K."/>
            <person name="Kobayashi E."/>
            <person name="Shiratori Y."/>
            <person name="Masuda Y."/>
            <person name="Senoo K."/>
        </authorList>
    </citation>
    <scope>NUCLEOTIDE SEQUENCE</scope>
    <source>
        <strain evidence="1">Red802</strain>
    </source>
</reference>
<organism evidence="1 2">
    <name type="scientific">Geothrix edaphica</name>
    <dbReference type="NCBI Taxonomy" id="2927976"/>
    <lineage>
        <taxon>Bacteria</taxon>
        <taxon>Pseudomonadati</taxon>
        <taxon>Acidobacteriota</taxon>
        <taxon>Holophagae</taxon>
        <taxon>Holophagales</taxon>
        <taxon>Holophagaceae</taxon>
        <taxon>Geothrix</taxon>
    </lineage>
</organism>
<proteinExistence type="predicted"/>
<dbReference type="EMBL" id="BSDC01000001">
    <property type="protein sequence ID" value="GLH66404.1"/>
    <property type="molecule type" value="Genomic_DNA"/>
</dbReference>
<keyword evidence="2" id="KW-1185">Reference proteome</keyword>
<name>A0ABQ5PWC2_9BACT</name>
<dbReference type="RefSeq" id="WP_285606605.1">
    <property type="nucleotide sequence ID" value="NZ_BSDC01000001.1"/>
</dbReference>
<dbReference type="Proteomes" id="UP001165044">
    <property type="component" value="Unassembled WGS sequence"/>
</dbReference>